<keyword evidence="3" id="KW-1185">Reference proteome</keyword>
<name>A0A918XA27_9ACTN</name>
<dbReference type="CDD" id="cd21809">
    <property type="entry name" value="ABC-2_lan_permease-like"/>
    <property type="match status" value="1"/>
</dbReference>
<keyword evidence="1" id="KW-1133">Transmembrane helix</keyword>
<gene>
    <name evidence="2" type="ORF">GCM10007147_10370</name>
</gene>
<feature type="transmembrane region" description="Helical" evidence="1">
    <location>
        <begin position="93"/>
        <end position="124"/>
    </location>
</feature>
<keyword evidence="1" id="KW-0472">Membrane</keyword>
<dbReference type="EMBL" id="BMXL01000003">
    <property type="protein sequence ID" value="GHD19290.1"/>
    <property type="molecule type" value="Genomic_DNA"/>
</dbReference>
<reference evidence="2 3" key="1">
    <citation type="journal article" date="2014" name="Int. J. Syst. Evol. Microbiol.">
        <title>Complete genome sequence of Corynebacterium casei LMG S-19264T (=DSM 44701T), isolated from a smear-ripened cheese.</title>
        <authorList>
            <consortium name="US DOE Joint Genome Institute (JGI-PGF)"/>
            <person name="Walter F."/>
            <person name="Albersmeier A."/>
            <person name="Kalinowski J."/>
            <person name="Ruckert C."/>
        </authorList>
    </citation>
    <scope>NUCLEOTIDE SEQUENCE [LARGE SCALE GENOMIC DNA]</scope>
    <source>
        <strain evidence="2 3">KCTC 19473</strain>
    </source>
</reference>
<dbReference type="Pfam" id="PF12730">
    <property type="entry name" value="ABC2_membrane_4"/>
    <property type="match status" value="1"/>
</dbReference>
<evidence type="ECO:0000256" key="1">
    <source>
        <dbReference type="SAM" id="Phobius"/>
    </source>
</evidence>
<accession>A0A918XA27</accession>
<dbReference type="Proteomes" id="UP000654947">
    <property type="component" value="Unassembled WGS sequence"/>
</dbReference>
<evidence type="ECO:0000313" key="2">
    <source>
        <dbReference type="EMBL" id="GHD19290.1"/>
    </source>
</evidence>
<feature type="transmembrane region" description="Helical" evidence="1">
    <location>
        <begin position="47"/>
        <end position="72"/>
    </location>
</feature>
<sequence length="248" mass="25314">MILAELVKLRRSALWLVALVLPVLTVTAGALNYAGNRSMLSSGWAPFWSQVVLFYGLLFLSMGVAVLASAAWRMEHRGHNWNLLMSTPIRPAAIVGAKIAALALVVAFMQLVLLVLVAVVGRLVLGLEGMPPWEQAAVAGLAVVAATPVIAVQSLLSMSIRSFAAPVALGLLGCVAGAGVLLGGGGGVLSHLVPQALVSSALFLGNTAVADSASLDPGAVGTIVAAAGALTAAVWALSAVLLARREMR</sequence>
<proteinExistence type="predicted"/>
<feature type="transmembrane region" description="Helical" evidence="1">
    <location>
        <begin position="219"/>
        <end position="243"/>
    </location>
</feature>
<keyword evidence="1" id="KW-0812">Transmembrane</keyword>
<organism evidence="2 3">
    <name type="scientific">Nocardiopsis kunsanensis</name>
    <dbReference type="NCBI Taxonomy" id="141693"/>
    <lineage>
        <taxon>Bacteria</taxon>
        <taxon>Bacillati</taxon>
        <taxon>Actinomycetota</taxon>
        <taxon>Actinomycetes</taxon>
        <taxon>Streptosporangiales</taxon>
        <taxon>Nocardiopsidaceae</taxon>
        <taxon>Nocardiopsis</taxon>
    </lineage>
</organism>
<evidence type="ECO:0008006" key="4">
    <source>
        <dbReference type="Google" id="ProtNLM"/>
    </source>
</evidence>
<feature type="transmembrane region" description="Helical" evidence="1">
    <location>
        <begin position="163"/>
        <end position="184"/>
    </location>
</feature>
<protein>
    <recommendedName>
        <fullName evidence="4">ABC transporter permease</fullName>
    </recommendedName>
</protein>
<dbReference type="RefSeq" id="WP_017574271.1">
    <property type="nucleotide sequence ID" value="NZ_BMXL01000003.1"/>
</dbReference>
<comment type="caution">
    <text evidence="2">The sequence shown here is derived from an EMBL/GenBank/DDBJ whole genome shotgun (WGS) entry which is preliminary data.</text>
</comment>
<dbReference type="AlphaFoldDB" id="A0A918XA27"/>
<feature type="transmembrane region" description="Helical" evidence="1">
    <location>
        <begin position="136"/>
        <end position="156"/>
    </location>
</feature>
<evidence type="ECO:0000313" key="3">
    <source>
        <dbReference type="Proteomes" id="UP000654947"/>
    </source>
</evidence>
<feature type="transmembrane region" description="Helical" evidence="1">
    <location>
        <begin position="12"/>
        <end position="35"/>
    </location>
</feature>